<dbReference type="AlphaFoldDB" id="A0AAU7DPM3"/>
<organism evidence="2">
    <name type="scientific">Telmatobacter sp. DSM 110680</name>
    <dbReference type="NCBI Taxonomy" id="3036704"/>
    <lineage>
        <taxon>Bacteria</taxon>
        <taxon>Pseudomonadati</taxon>
        <taxon>Acidobacteriota</taxon>
        <taxon>Terriglobia</taxon>
        <taxon>Terriglobales</taxon>
        <taxon>Acidobacteriaceae</taxon>
        <taxon>Telmatobacter</taxon>
    </lineage>
</organism>
<evidence type="ECO:0000256" key="1">
    <source>
        <dbReference type="SAM" id="Phobius"/>
    </source>
</evidence>
<feature type="transmembrane region" description="Helical" evidence="1">
    <location>
        <begin position="96"/>
        <end position="118"/>
    </location>
</feature>
<feature type="transmembrane region" description="Helical" evidence="1">
    <location>
        <begin position="12"/>
        <end position="33"/>
    </location>
</feature>
<keyword evidence="1" id="KW-0472">Membrane</keyword>
<dbReference type="RefSeq" id="WP_348264954.1">
    <property type="nucleotide sequence ID" value="NZ_CP121196.1"/>
</dbReference>
<sequence>MYSRLDRAHRALPVILGVISLASVVLLLVWDAIPKQFPLRAHDVLGAFPLALIALAYLTYQAAHRPAPLEVLKAVLLAVAFLFWAANQLWPDIPQAMLFNDIAIALFVLDVFLVMIGWPGSSPDESFAETYVEPHDPKP</sequence>
<feature type="transmembrane region" description="Helical" evidence="1">
    <location>
        <begin position="71"/>
        <end position="90"/>
    </location>
</feature>
<proteinExistence type="predicted"/>
<keyword evidence="1" id="KW-0812">Transmembrane</keyword>
<dbReference type="EMBL" id="CP121196">
    <property type="protein sequence ID" value="XBH19733.1"/>
    <property type="molecule type" value="Genomic_DNA"/>
</dbReference>
<keyword evidence="1" id="KW-1133">Transmembrane helix</keyword>
<name>A0AAU7DPM3_9BACT</name>
<gene>
    <name evidence="2" type="ORF">P8935_10550</name>
</gene>
<reference evidence="2" key="1">
    <citation type="submission" date="2023-03" db="EMBL/GenBank/DDBJ databases">
        <title>Edaphobacter sp.</title>
        <authorList>
            <person name="Huber K.J."/>
            <person name="Papendorf J."/>
            <person name="Pilke C."/>
            <person name="Bunk B."/>
            <person name="Sproeer C."/>
            <person name="Pester M."/>
        </authorList>
    </citation>
    <scope>NUCLEOTIDE SEQUENCE</scope>
    <source>
        <strain evidence="2">DSM 110680</strain>
    </source>
</reference>
<evidence type="ECO:0000313" key="2">
    <source>
        <dbReference type="EMBL" id="XBH19733.1"/>
    </source>
</evidence>
<accession>A0AAU7DPM3</accession>
<feature type="transmembrane region" description="Helical" evidence="1">
    <location>
        <begin position="39"/>
        <end position="59"/>
    </location>
</feature>
<evidence type="ECO:0008006" key="3">
    <source>
        <dbReference type="Google" id="ProtNLM"/>
    </source>
</evidence>
<protein>
    <recommendedName>
        <fullName evidence="3">SPW repeat-containing protein</fullName>
    </recommendedName>
</protein>